<organism evidence="4 5">
    <name type="scientific">Pleurodeles waltl</name>
    <name type="common">Iberian ribbed newt</name>
    <dbReference type="NCBI Taxonomy" id="8319"/>
    <lineage>
        <taxon>Eukaryota</taxon>
        <taxon>Metazoa</taxon>
        <taxon>Chordata</taxon>
        <taxon>Craniata</taxon>
        <taxon>Vertebrata</taxon>
        <taxon>Euteleostomi</taxon>
        <taxon>Amphibia</taxon>
        <taxon>Batrachia</taxon>
        <taxon>Caudata</taxon>
        <taxon>Salamandroidea</taxon>
        <taxon>Salamandridae</taxon>
        <taxon>Pleurodelinae</taxon>
        <taxon>Pleurodeles</taxon>
    </lineage>
</organism>
<gene>
    <name evidence="4" type="ORF">NDU88_003183</name>
</gene>
<feature type="signal peptide" evidence="3">
    <location>
        <begin position="1"/>
        <end position="23"/>
    </location>
</feature>
<feature type="chain" id="PRO_5043899770" evidence="3">
    <location>
        <begin position="24"/>
        <end position="493"/>
    </location>
</feature>
<proteinExistence type="predicted"/>
<dbReference type="EMBL" id="JANPWB010000012">
    <property type="protein sequence ID" value="KAJ1114953.1"/>
    <property type="molecule type" value="Genomic_DNA"/>
</dbReference>
<feature type="region of interest" description="Disordered" evidence="1">
    <location>
        <begin position="192"/>
        <end position="213"/>
    </location>
</feature>
<feature type="region of interest" description="Disordered" evidence="1">
    <location>
        <begin position="338"/>
        <end position="360"/>
    </location>
</feature>
<feature type="transmembrane region" description="Helical" evidence="2">
    <location>
        <begin position="458"/>
        <end position="477"/>
    </location>
</feature>
<sequence>MSRWLRPPPCCCVFLGLAPLVSAARPQHSFEPVSALWPRRRHPLSRSAPGLSCSDQVPPPHAGVSLSLFIIYLFTYLRAPFRVLIFGGAGVFQRGSAGVPGESLATLTLLRGAVSGPPPSPFCSSVQPCEFLICPGGQIPCSSLPRLRAQVPIVRRSGPTGSGPPPHCCASLGLAPRISAVCPQHSLDPVSALRPQRRHPLSRSTPGLSCSDQVPPPHAGVSLSLFIIYLFKGTPQGADLIFGGADVFQWGSARVPGDSLATLTLLRGVDFGPPPSPFCSSVQPRKFLMCPGGQILCSLCPNSGRRCRLSGDQGPLAPPDSLLLCFFGARSSGLRSTPSALLRSSERPPAPAPSPAKSIRSRSHLLLERRRLSQRWPRAHTRVPGCTGPARQTALKFPSLHRSLSATLRSGSTVFEVSSTALPLCDCGLPPRLGVDLTGLFVGPSGAPNLCVRHLRSYFYIVLTLILYYLFAAVNVFPPSRPVCLCHTTETGL</sequence>
<evidence type="ECO:0000256" key="1">
    <source>
        <dbReference type="SAM" id="MobiDB-lite"/>
    </source>
</evidence>
<keyword evidence="5" id="KW-1185">Reference proteome</keyword>
<keyword evidence="2" id="KW-0812">Transmembrane</keyword>
<dbReference type="AlphaFoldDB" id="A0AAV7NFP4"/>
<keyword evidence="2" id="KW-0472">Membrane</keyword>
<protein>
    <submittedName>
        <fullName evidence="4">Uncharacterized protein</fullName>
    </submittedName>
</protein>
<dbReference type="Proteomes" id="UP001066276">
    <property type="component" value="Chromosome 8"/>
</dbReference>
<name>A0AAV7NFP4_PLEWA</name>
<reference evidence="4" key="1">
    <citation type="journal article" date="2022" name="bioRxiv">
        <title>Sequencing and chromosome-scale assembly of the giantPleurodeles waltlgenome.</title>
        <authorList>
            <person name="Brown T."/>
            <person name="Elewa A."/>
            <person name="Iarovenko S."/>
            <person name="Subramanian E."/>
            <person name="Araus A.J."/>
            <person name="Petzold A."/>
            <person name="Susuki M."/>
            <person name="Suzuki K.-i.T."/>
            <person name="Hayashi T."/>
            <person name="Toyoda A."/>
            <person name="Oliveira C."/>
            <person name="Osipova E."/>
            <person name="Leigh N.D."/>
            <person name="Simon A."/>
            <person name="Yun M.H."/>
        </authorList>
    </citation>
    <scope>NUCLEOTIDE SEQUENCE</scope>
    <source>
        <strain evidence="4">20211129_DDA</strain>
        <tissue evidence="4">Liver</tissue>
    </source>
</reference>
<comment type="caution">
    <text evidence="4">The sequence shown here is derived from an EMBL/GenBank/DDBJ whole genome shotgun (WGS) entry which is preliminary data.</text>
</comment>
<accession>A0AAV7NFP4</accession>
<evidence type="ECO:0000256" key="3">
    <source>
        <dbReference type="SAM" id="SignalP"/>
    </source>
</evidence>
<evidence type="ECO:0000313" key="4">
    <source>
        <dbReference type="EMBL" id="KAJ1114953.1"/>
    </source>
</evidence>
<feature type="compositionally biased region" description="Polar residues" evidence="1">
    <location>
        <begin position="202"/>
        <end position="212"/>
    </location>
</feature>
<evidence type="ECO:0000313" key="5">
    <source>
        <dbReference type="Proteomes" id="UP001066276"/>
    </source>
</evidence>
<evidence type="ECO:0000256" key="2">
    <source>
        <dbReference type="SAM" id="Phobius"/>
    </source>
</evidence>
<keyword evidence="2" id="KW-1133">Transmembrane helix</keyword>
<keyword evidence="3" id="KW-0732">Signal</keyword>